<organism evidence="9 10">
    <name type="scientific">Olea europaea subsp. europaea</name>
    <dbReference type="NCBI Taxonomy" id="158383"/>
    <lineage>
        <taxon>Eukaryota</taxon>
        <taxon>Viridiplantae</taxon>
        <taxon>Streptophyta</taxon>
        <taxon>Embryophyta</taxon>
        <taxon>Tracheophyta</taxon>
        <taxon>Spermatophyta</taxon>
        <taxon>Magnoliopsida</taxon>
        <taxon>eudicotyledons</taxon>
        <taxon>Gunneridae</taxon>
        <taxon>Pentapetalae</taxon>
        <taxon>asterids</taxon>
        <taxon>lamiids</taxon>
        <taxon>Lamiales</taxon>
        <taxon>Oleaceae</taxon>
        <taxon>Oleeae</taxon>
        <taxon>Olea</taxon>
    </lineage>
</organism>
<name>A0A8S0TKF1_OLEEU</name>
<dbReference type="AlphaFoldDB" id="A0A8S0TKF1"/>
<comment type="caution">
    <text evidence="9">The sequence shown here is derived from an EMBL/GenBank/DDBJ whole genome shotgun (WGS) entry which is preliminary data.</text>
</comment>
<evidence type="ECO:0000313" key="10">
    <source>
        <dbReference type="Proteomes" id="UP000594638"/>
    </source>
</evidence>
<dbReference type="FunFam" id="3.90.70.130:FF:000001">
    <property type="entry name" value="Probable Ufm1-specific protease 2"/>
    <property type="match status" value="1"/>
</dbReference>
<evidence type="ECO:0000256" key="6">
    <source>
        <dbReference type="ARBA" id="ARBA00067779"/>
    </source>
</evidence>
<dbReference type="SUPFAM" id="SSF54001">
    <property type="entry name" value="Cysteine proteinases"/>
    <property type="match status" value="1"/>
</dbReference>
<evidence type="ECO:0000256" key="4">
    <source>
        <dbReference type="ARBA" id="ARBA00022801"/>
    </source>
</evidence>
<evidence type="ECO:0000256" key="2">
    <source>
        <dbReference type="ARBA" id="ARBA00022670"/>
    </source>
</evidence>
<keyword evidence="4" id="KW-0378">Hydrolase</keyword>
<comment type="similarity">
    <text evidence="1">Belongs to the peptidase C78 family.</text>
</comment>
<dbReference type="InterPro" id="IPR038765">
    <property type="entry name" value="Papain-like_cys_pep_sf"/>
</dbReference>
<evidence type="ECO:0000259" key="7">
    <source>
        <dbReference type="Pfam" id="PF07910"/>
    </source>
</evidence>
<evidence type="ECO:0000256" key="3">
    <source>
        <dbReference type="ARBA" id="ARBA00022786"/>
    </source>
</evidence>
<dbReference type="Proteomes" id="UP000594638">
    <property type="component" value="Unassembled WGS sequence"/>
</dbReference>
<dbReference type="GO" id="GO:0071567">
    <property type="term" value="F:deUFMylase activity"/>
    <property type="evidence" value="ECO:0007669"/>
    <property type="project" value="TreeGrafter"/>
</dbReference>
<keyword evidence="5" id="KW-0788">Thiol protease</keyword>
<dbReference type="InterPro" id="IPR049387">
    <property type="entry name" value="UFSP2-like_2nd"/>
</dbReference>
<dbReference type="Gramene" id="OE9A024079T1">
    <property type="protein sequence ID" value="OE9A024079C1"/>
    <property type="gene ID" value="OE9A024079"/>
</dbReference>
<protein>
    <recommendedName>
        <fullName evidence="6">Probable Ufm1-specific protease</fullName>
    </recommendedName>
</protein>
<dbReference type="Gene3D" id="3.90.70.130">
    <property type="match status" value="1"/>
</dbReference>
<evidence type="ECO:0000256" key="5">
    <source>
        <dbReference type="ARBA" id="ARBA00022807"/>
    </source>
</evidence>
<feature type="domain" description="UFSP2 second" evidence="8">
    <location>
        <begin position="284"/>
        <end position="425"/>
    </location>
</feature>
<gene>
    <name evidence="9" type="ORF">OLEA9_A024079</name>
</gene>
<dbReference type="EMBL" id="CACTIH010007251">
    <property type="protein sequence ID" value="CAA3005827.1"/>
    <property type="molecule type" value="Genomic_DNA"/>
</dbReference>
<dbReference type="GO" id="GO:0006508">
    <property type="term" value="P:proteolysis"/>
    <property type="evidence" value="ECO:0007669"/>
    <property type="project" value="UniProtKB-KW"/>
</dbReference>
<dbReference type="PANTHER" id="PTHR48153">
    <property type="entry name" value="UFM1-SPECIFIC PROTEASE 2"/>
    <property type="match status" value="1"/>
</dbReference>
<dbReference type="InterPro" id="IPR012462">
    <property type="entry name" value="UFSP1/2_DUB_cat"/>
</dbReference>
<sequence>MEKEITENGMGIRILCRRLVILKKESGIQWLIGSPFFPSLTIVSTLRCLHNLGSDSLSPDFVKESDDIISLLPKGFEVIGALIADDRNDMKIEKIVGNAISAVRKLRKSLYSIDNDCQVLIGAVLDLKNGVGERDVQFFMSRAGKSDSVEEVGTILYEDEPEKFVWDRGCIVRCELPLRLPLYYHPNTKDVEGMYAQAVTNVECKFRDPQVTYLIEAHNSHSTGGPQPIVLHGTELNQPEELPKNAFSIETARESTAKSLACSYFCSESKDTEPFTSVEENADKILVNILFNRSRNSHKPAAPIAEYYPATEGVKLLVVNHKLDVLCYAAKDLLLMDVVSKLLIPALVDQLHSLKNKISSSLLTEHPKLQPYHFMPSGFLHPITAMYELSYGETEMKQVEVRRSLHLRLGLPFDRPLLRIVNAISLSRTKDNSMGNSTQKGSYLLKDVHHGIQSSGVSGGFVSLVQGSYEYYHYLQDGFDDSGWGCAYRSLQTIISWFRLQHYTSIHVPSHREIQQALVEIGDKDPSFVGSREWIGAIELSFVLDKLLGVSCKVINVRSGAELPEKCRELALHFENQGTPIMIGGGVLAYTLLGVDYNEASGDCAFLILDPHYTGNDDHKKIVNGGWCGWKKAIDSKGKHFFLHNKFYNLLLPQRPNMV</sequence>
<proteinExistence type="inferred from homology"/>
<dbReference type="PANTHER" id="PTHR48153:SF2">
    <property type="entry name" value="UFM1-SPECIFIC PROTEASE 2"/>
    <property type="match status" value="1"/>
</dbReference>
<dbReference type="OrthoDB" id="417506at2759"/>
<evidence type="ECO:0000256" key="1">
    <source>
        <dbReference type="ARBA" id="ARBA00008552"/>
    </source>
</evidence>
<evidence type="ECO:0000313" key="9">
    <source>
        <dbReference type="EMBL" id="CAA3005827.1"/>
    </source>
</evidence>
<keyword evidence="10" id="KW-1185">Reference proteome</keyword>
<evidence type="ECO:0000259" key="8">
    <source>
        <dbReference type="Pfam" id="PF20908"/>
    </source>
</evidence>
<reference evidence="9 10" key="1">
    <citation type="submission" date="2019-12" db="EMBL/GenBank/DDBJ databases">
        <authorList>
            <person name="Alioto T."/>
            <person name="Alioto T."/>
            <person name="Gomez Garrido J."/>
        </authorList>
    </citation>
    <scope>NUCLEOTIDE SEQUENCE [LARGE SCALE GENOMIC DNA]</scope>
</reference>
<dbReference type="Pfam" id="PF20908">
    <property type="entry name" value="UfSP2_N"/>
    <property type="match status" value="1"/>
</dbReference>
<feature type="domain" description="UFSP1/2/DUB catalytic" evidence="7">
    <location>
        <begin position="462"/>
        <end position="651"/>
    </location>
</feature>
<keyword evidence="2 9" id="KW-0645">Protease</keyword>
<accession>A0A8S0TKF1</accession>
<dbReference type="Pfam" id="PF07910">
    <property type="entry name" value="Peptidase_C78"/>
    <property type="match status" value="1"/>
</dbReference>
<keyword evidence="3" id="KW-0833">Ubl conjugation pathway</keyword>